<organism evidence="3 4">
    <name type="scientific">Cytobacillus solani</name>
    <dbReference type="NCBI Taxonomy" id="1637975"/>
    <lineage>
        <taxon>Bacteria</taxon>
        <taxon>Bacillati</taxon>
        <taxon>Bacillota</taxon>
        <taxon>Bacilli</taxon>
        <taxon>Bacillales</taxon>
        <taxon>Bacillaceae</taxon>
        <taxon>Cytobacillus</taxon>
    </lineage>
</organism>
<keyword evidence="4" id="KW-1185">Reference proteome</keyword>
<evidence type="ECO:0000313" key="4">
    <source>
        <dbReference type="Proteomes" id="UP000050996"/>
    </source>
</evidence>
<keyword evidence="2" id="KW-0812">Transmembrane</keyword>
<evidence type="ECO:0000256" key="1">
    <source>
        <dbReference type="SAM" id="MobiDB-lite"/>
    </source>
</evidence>
<evidence type="ECO:0000313" key="3">
    <source>
        <dbReference type="EMBL" id="KQL21469.1"/>
    </source>
</evidence>
<name>A0A0Q3TED4_9BACI</name>
<accession>A0A0Q3TED4</accession>
<dbReference type="STRING" id="1637975.AN957_24910"/>
<sequence>MSINNNNQEAAKTREQFKKESNPQPAKVRRRRIRVRILPIWLRIIIVAALIFLSLIAGAAVGYGVIGNGEAKDIFKKSTWTHIVDLIEKE</sequence>
<feature type="region of interest" description="Disordered" evidence="1">
    <location>
        <begin position="1"/>
        <end position="26"/>
    </location>
</feature>
<reference evidence="3 4" key="1">
    <citation type="submission" date="2015-09" db="EMBL/GenBank/DDBJ databases">
        <title>Genome sequencing project for genomic taxonomy and phylogenomics of Bacillus-like bacteria.</title>
        <authorList>
            <person name="Liu B."/>
            <person name="Wang J."/>
            <person name="Zhu Y."/>
            <person name="Liu G."/>
            <person name="Chen Q."/>
            <person name="Chen Z."/>
            <person name="Lan J."/>
            <person name="Che J."/>
            <person name="Ge C."/>
            <person name="Shi H."/>
            <person name="Pan Z."/>
            <person name="Liu X."/>
        </authorList>
    </citation>
    <scope>NUCLEOTIDE SEQUENCE [LARGE SCALE GENOMIC DNA]</scope>
    <source>
        <strain evidence="3 4">FJAT-18043</strain>
    </source>
</reference>
<dbReference type="AlphaFoldDB" id="A0A0Q3TED4"/>
<dbReference type="InterPro" id="IPR024596">
    <property type="entry name" value="RNApol_su_b/EpuA"/>
</dbReference>
<gene>
    <name evidence="3" type="ORF">AN957_24910</name>
</gene>
<feature type="transmembrane region" description="Helical" evidence="2">
    <location>
        <begin position="40"/>
        <end position="66"/>
    </location>
</feature>
<proteinExistence type="predicted"/>
<comment type="caution">
    <text evidence="3">The sequence shown here is derived from an EMBL/GenBank/DDBJ whole genome shotgun (WGS) entry which is preliminary data.</text>
</comment>
<dbReference type="PATRIC" id="fig|1637975.4.peg.5027"/>
<feature type="compositionally biased region" description="Basic and acidic residues" evidence="1">
    <location>
        <begin position="11"/>
        <end position="21"/>
    </location>
</feature>
<keyword evidence="2" id="KW-0472">Membrane</keyword>
<dbReference type="Pfam" id="PF11772">
    <property type="entry name" value="EpuA"/>
    <property type="match status" value="1"/>
</dbReference>
<feature type="compositionally biased region" description="Polar residues" evidence="1">
    <location>
        <begin position="1"/>
        <end position="10"/>
    </location>
</feature>
<dbReference type="Proteomes" id="UP000050996">
    <property type="component" value="Unassembled WGS sequence"/>
</dbReference>
<dbReference type="RefSeq" id="WP_053478578.1">
    <property type="nucleotide sequence ID" value="NZ_CP041305.1"/>
</dbReference>
<keyword evidence="2" id="KW-1133">Transmembrane helix</keyword>
<protein>
    <submittedName>
        <fullName evidence="3">Hydroxymyristoyl-ACP dehydratase</fullName>
    </submittedName>
</protein>
<dbReference type="EMBL" id="LJIX01000006">
    <property type="protein sequence ID" value="KQL21469.1"/>
    <property type="molecule type" value="Genomic_DNA"/>
</dbReference>
<evidence type="ECO:0000256" key="2">
    <source>
        <dbReference type="SAM" id="Phobius"/>
    </source>
</evidence>